<protein>
    <submittedName>
        <fullName evidence="2">Uncharacterized protein</fullName>
    </submittedName>
</protein>
<proteinExistence type="predicted"/>
<sequence>MCQLWAERQPESKPMEQNLLKRSWIPRQGSNRKRSAGENKMTVNGEGENGENSFPTMKKEKIK</sequence>
<accession>A0A7U2MIZ9</accession>
<dbReference type="VEuPathDB" id="FungiDB:F9C07_8826"/>
<organism evidence="2 3">
    <name type="scientific">Aspergillus flavus (strain ATCC 200026 / FGSC A1120 / IAM 13836 / NRRL 3357 / JCM 12722 / SRRC 167)</name>
    <dbReference type="NCBI Taxonomy" id="332952"/>
    <lineage>
        <taxon>Eukaryota</taxon>
        <taxon>Fungi</taxon>
        <taxon>Dikarya</taxon>
        <taxon>Ascomycota</taxon>
        <taxon>Pezizomycotina</taxon>
        <taxon>Eurotiomycetes</taxon>
        <taxon>Eurotiomycetidae</taxon>
        <taxon>Eurotiales</taxon>
        <taxon>Aspergillaceae</taxon>
        <taxon>Aspergillus</taxon>
        <taxon>Aspergillus subgen. Circumdati</taxon>
    </lineage>
</organism>
<keyword evidence="3" id="KW-1185">Reference proteome</keyword>
<name>A0A7U2MIZ9_ASPFN</name>
<evidence type="ECO:0000313" key="3">
    <source>
        <dbReference type="Proteomes" id="UP000596276"/>
    </source>
</evidence>
<evidence type="ECO:0000313" key="2">
    <source>
        <dbReference type="EMBL" id="QRD84571.1"/>
    </source>
</evidence>
<evidence type="ECO:0000256" key="1">
    <source>
        <dbReference type="SAM" id="MobiDB-lite"/>
    </source>
</evidence>
<dbReference type="EMBL" id="CP044621">
    <property type="protein sequence ID" value="QRD84571.1"/>
    <property type="molecule type" value="Genomic_DNA"/>
</dbReference>
<gene>
    <name evidence="2" type="ORF">F9C07_8826</name>
</gene>
<dbReference type="AlphaFoldDB" id="A0A7U2MIZ9"/>
<feature type="region of interest" description="Disordered" evidence="1">
    <location>
        <begin position="1"/>
        <end position="63"/>
    </location>
</feature>
<dbReference type="Proteomes" id="UP000596276">
    <property type="component" value="Chromosome 5"/>
</dbReference>
<reference evidence="3" key="1">
    <citation type="journal article" date="2021" name="G3 (Bethesda)">
        <title>Chromosome assembled and annotated genome sequence of Aspergillus flavus NRRL 3357.</title>
        <authorList>
            <person name="Skerker J.M."/>
            <person name="Pianalto K.M."/>
            <person name="Mondo S.J."/>
            <person name="Yang K."/>
            <person name="Arkin A.P."/>
            <person name="Keller N.P."/>
            <person name="Grigoriev I.V."/>
            <person name="Louise Glass N.L."/>
        </authorList>
    </citation>
    <scope>NUCLEOTIDE SEQUENCE [LARGE SCALE GENOMIC DNA]</scope>
    <source>
        <strain evidence="3">ATCC 200026 / FGSC A1120 / IAM 13836 / NRRL 3357 / JCM 12722 / SRRC 167</strain>
    </source>
</reference>